<protein>
    <submittedName>
        <fullName evidence="2">Uncharacterized protein</fullName>
    </submittedName>
</protein>
<dbReference type="STRING" id="634430.SAMN04488241_106167"/>
<dbReference type="EMBL" id="FOXP01000006">
    <property type="protein sequence ID" value="SFP74558.1"/>
    <property type="molecule type" value="Genomic_DNA"/>
</dbReference>
<dbReference type="RefSeq" id="WP_093333354.1">
    <property type="nucleotide sequence ID" value="NZ_FOXP01000006.1"/>
</dbReference>
<keyword evidence="1" id="KW-0472">Membrane</keyword>
<dbReference type="InterPro" id="IPR011990">
    <property type="entry name" value="TPR-like_helical_dom_sf"/>
</dbReference>
<dbReference type="AlphaFoldDB" id="A0A1I5SV40"/>
<organism evidence="2 3">
    <name type="scientific">Sphingomonas rubra</name>
    <dbReference type="NCBI Taxonomy" id="634430"/>
    <lineage>
        <taxon>Bacteria</taxon>
        <taxon>Pseudomonadati</taxon>
        <taxon>Pseudomonadota</taxon>
        <taxon>Alphaproteobacteria</taxon>
        <taxon>Sphingomonadales</taxon>
        <taxon>Sphingomonadaceae</taxon>
        <taxon>Sphingomonas</taxon>
    </lineage>
</organism>
<keyword evidence="1" id="KW-0812">Transmembrane</keyword>
<reference evidence="2 3" key="1">
    <citation type="submission" date="2016-10" db="EMBL/GenBank/DDBJ databases">
        <authorList>
            <person name="de Groot N.N."/>
        </authorList>
    </citation>
    <scope>NUCLEOTIDE SEQUENCE [LARGE SCALE GENOMIC DNA]</scope>
    <source>
        <strain evidence="2 3">CGMCC 1.9113</strain>
    </source>
</reference>
<dbReference type="SUPFAM" id="SSF48452">
    <property type="entry name" value="TPR-like"/>
    <property type="match status" value="1"/>
</dbReference>
<sequence length="216" mass="23379">MGWLLLAALVAIVFAALVRLRVPRLLWSMVGAALMLGAAGYAWQGRPTLPGRAVTADTRDLAPDEAVIDLRTKMFGRYGIEGAYLTAADAMARSGSSRHEVQAILGAIRGSPRSAALWTALGDALVRHDRGQLSAPARFAFDQAIRLAPRDAGPRFFLGLAQVRANDFAAAERSWQQSLSLTSPRASYRDAIVQRLDLLTRLRRAMDGAAGNTPRR</sequence>
<dbReference type="OrthoDB" id="7390129at2"/>
<name>A0A1I5SV40_9SPHN</name>
<evidence type="ECO:0000313" key="2">
    <source>
        <dbReference type="EMBL" id="SFP74558.1"/>
    </source>
</evidence>
<evidence type="ECO:0000256" key="1">
    <source>
        <dbReference type="SAM" id="Phobius"/>
    </source>
</evidence>
<evidence type="ECO:0000313" key="3">
    <source>
        <dbReference type="Proteomes" id="UP000199586"/>
    </source>
</evidence>
<dbReference type="Gene3D" id="1.25.40.10">
    <property type="entry name" value="Tetratricopeptide repeat domain"/>
    <property type="match status" value="1"/>
</dbReference>
<dbReference type="Proteomes" id="UP000199586">
    <property type="component" value="Unassembled WGS sequence"/>
</dbReference>
<proteinExistence type="predicted"/>
<keyword evidence="3" id="KW-1185">Reference proteome</keyword>
<keyword evidence="1" id="KW-1133">Transmembrane helix</keyword>
<feature type="transmembrane region" description="Helical" evidence="1">
    <location>
        <begin position="25"/>
        <end position="43"/>
    </location>
</feature>
<accession>A0A1I5SV40</accession>
<gene>
    <name evidence="2" type="ORF">SAMN04488241_106167</name>
</gene>